<gene>
    <name evidence="4" type="ORF">HDF15_000818</name>
</gene>
<evidence type="ECO:0000256" key="3">
    <source>
        <dbReference type="SAM" id="MobiDB-lite"/>
    </source>
</evidence>
<proteinExistence type="inferred from homology"/>
<comment type="similarity">
    <text evidence="1 2">Belongs to the OprB family.</text>
</comment>
<dbReference type="GO" id="GO:0015288">
    <property type="term" value="F:porin activity"/>
    <property type="evidence" value="ECO:0007669"/>
    <property type="project" value="InterPro"/>
</dbReference>
<dbReference type="Proteomes" id="UP000584867">
    <property type="component" value="Unassembled WGS sequence"/>
</dbReference>
<keyword evidence="2" id="KW-0732">Signal</keyword>
<dbReference type="InterPro" id="IPR052932">
    <property type="entry name" value="OprB_Porin"/>
</dbReference>
<comment type="caution">
    <text evidence="4">The sequence shown here is derived from an EMBL/GenBank/DDBJ whole genome shotgun (WGS) entry which is preliminary data.</text>
</comment>
<evidence type="ECO:0000313" key="4">
    <source>
        <dbReference type="EMBL" id="MBB5062488.1"/>
    </source>
</evidence>
<feature type="region of interest" description="Disordered" evidence="3">
    <location>
        <begin position="34"/>
        <end position="53"/>
    </location>
</feature>
<feature type="chain" id="PRO_5031602446" evidence="2">
    <location>
        <begin position="20"/>
        <end position="437"/>
    </location>
</feature>
<reference evidence="4 5" key="1">
    <citation type="submission" date="2020-08" db="EMBL/GenBank/DDBJ databases">
        <title>Genomic Encyclopedia of Type Strains, Phase IV (KMG-V): Genome sequencing to study the core and pangenomes of soil and plant-associated prokaryotes.</title>
        <authorList>
            <person name="Whitman W."/>
        </authorList>
    </citation>
    <scope>NUCLEOTIDE SEQUENCE [LARGE SCALE GENOMIC DNA]</scope>
    <source>
        <strain evidence="4 5">X5P3</strain>
    </source>
</reference>
<dbReference type="EMBL" id="JACHIO010000003">
    <property type="protein sequence ID" value="MBB5062488.1"/>
    <property type="molecule type" value="Genomic_DNA"/>
</dbReference>
<dbReference type="Pfam" id="PF04966">
    <property type="entry name" value="OprB"/>
    <property type="match status" value="1"/>
</dbReference>
<sequence length="437" mass="48307">MSHKTMPRLMCKLAILANAAFCLFAPGARSQTSQEYALSGPDSHETGQGPHGHLFGDWDGQRSRLLEHGVAFDLQYVSDSLWNIKSEQSERFAAWNRFRGTIDIDFSKLSHTQGLYFHATALWQGGGNLGTYLGLLSSPSGMSSENTFRLDSWWIEKRWFNERLTARVGQFAGQDFYGSQYDAASFIFEPMGYALGNLSTTNESFDPPSTPAFEVRTVPIHNFYVKSMVMAGVQSPFSQNPTGLFPQFNGTPVSASEIGFTPGKRATAVRAFDNVDSRKGYSGLYQFGASYNPGKFADPTSTTPISGNYLLYWMANQALWRADRAGAKGLDGTLAYDWSPAAVNRNDKMLTAGVRFDEPLPVNFHNTMSLGYVQNHLSGQFVPAGAAPWKLEHGVEFNTLLDPLPMLLLQPVVQYYANVGGGVRRALVIGFRTKVEF</sequence>
<dbReference type="PANTHER" id="PTHR37944">
    <property type="entry name" value="PORIN B"/>
    <property type="match status" value="1"/>
</dbReference>
<dbReference type="AlphaFoldDB" id="A0A7W7ZMK6"/>
<dbReference type="GO" id="GO:0016020">
    <property type="term" value="C:membrane"/>
    <property type="evidence" value="ECO:0007669"/>
    <property type="project" value="InterPro"/>
</dbReference>
<dbReference type="InterPro" id="IPR007049">
    <property type="entry name" value="Carb-sel_porin_OprB"/>
</dbReference>
<protein>
    <submittedName>
        <fullName evidence="4">Carbohydrate-selective porin OprB</fullName>
    </submittedName>
</protein>
<name>A0A7W7ZMK6_9BACT</name>
<organism evidence="4 5">
    <name type="scientific">Granulicella mallensis</name>
    <dbReference type="NCBI Taxonomy" id="940614"/>
    <lineage>
        <taxon>Bacteria</taxon>
        <taxon>Pseudomonadati</taxon>
        <taxon>Acidobacteriota</taxon>
        <taxon>Terriglobia</taxon>
        <taxon>Terriglobales</taxon>
        <taxon>Acidobacteriaceae</taxon>
        <taxon>Granulicella</taxon>
    </lineage>
</organism>
<dbReference type="GO" id="GO:0008643">
    <property type="term" value="P:carbohydrate transport"/>
    <property type="evidence" value="ECO:0007669"/>
    <property type="project" value="InterPro"/>
</dbReference>
<dbReference type="Gene3D" id="2.40.160.180">
    <property type="entry name" value="Carbohydrate-selective porin OprB"/>
    <property type="match status" value="1"/>
</dbReference>
<evidence type="ECO:0000313" key="5">
    <source>
        <dbReference type="Proteomes" id="UP000584867"/>
    </source>
</evidence>
<dbReference type="PANTHER" id="PTHR37944:SF1">
    <property type="entry name" value="PORIN B"/>
    <property type="match status" value="1"/>
</dbReference>
<dbReference type="InterPro" id="IPR038673">
    <property type="entry name" value="OprB_sf"/>
</dbReference>
<evidence type="ECO:0000256" key="1">
    <source>
        <dbReference type="ARBA" id="ARBA00008769"/>
    </source>
</evidence>
<feature type="signal peptide" evidence="2">
    <location>
        <begin position="1"/>
        <end position="19"/>
    </location>
</feature>
<evidence type="ECO:0000256" key="2">
    <source>
        <dbReference type="RuleBase" id="RU363072"/>
    </source>
</evidence>
<accession>A0A7W7ZMK6</accession>